<gene>
    <name evidence="4" type="ORF">IAG42_36280</name>
</gene>
<evidence type="ECO:0000256" key="1">
    <source>
        <dbReference type="ARBA" id="ARBA00007964"/>
    </source>
</evidence>
<dbReference type="GO" id="GO:0008977">
    <property type="term" value="F:prephenate dehydrogenase (NAD+) activity"/>
    <property type="evidence" value="ECO:0007669"/>
    <property type="project" value="InterPro"/>
</dbReference>
<evidence type="ECO:0000256" key="2">
    <source>
        <dbReference type="ARBA" id="ARBA00023002"/>
    </source>
</evidence>
<dbReference type="InterPro" id="IPR003099">
    <property type="entry name" value="Prephen_DH"/>
</dbReference>
<organism evidence="4 5">
    <name type="scientific">Streptomyces xanthii</name>
    <dbReference type="NCBI Taxonomy" id="2768069"/>
    <lineage>
        <taxon>Bacteria</taxon>
        <taxon>Bacillati</taxon>
        <taxon>Actinomycetota</taxon>
        <taxon>Actinomycetes</taxon>
        <taxon>Kitasatosporales</taxon>
        <taxon>Streptomycetaceae</taxon>
        <taxon>Streptomyces</taxon>
    </lineage>
</organism>
<dbReference type="InterPro" id="IPR050812">
    <property type="entry name" value="Preph/Arog_dehydrog"/>
</dbReference>
<sequence length="288" mass="29565">MFEHCVVAGGTGAVGRMFADRLAASGAEVLCVDPAATGPGAVADDICAPGPATARALAGADLVLLAVPEAVALDAVRPVTRLMRTGALFADTLSVKEGVARRLRAEAPGVQAVGLNPMFAPSLPLPGRPVAAAVVTDGPAVRDLLALIADWGGQVVETTPDEHDRQTAAQQAATHAAVLAFGLALGELGADVAALRATAPPPHRTLLELLARVASGTPEVYWDVQAANPHAEAARQAVGRGLERLGRAVAGHRPEAFEALFDELRSTLGERNLTELADACADSFARPR</sequence>
<evidence type="ECO:0000259" key="3">
    <source>
        <dbReference type="PROSITE" id="PS51176"/>
    </source>
</evidence>
<dbReference type="Gene3D" id="1.10.3660.10">
    <property type="entry name" value="6-phosphogluconate dehydrogenase C-terminal like domain"/>
    <property type="match status" value="1"/>
</dbReference>
<name>A0A7H1BKG1_9ACTN</name>
<keyword evidence="5" id="KW-1185">Reference proteome</keyword>
<evidence type="ECO:0000313" key="4">
    <source>
        <dbReference type="EMBL" id="QNS09216.1"/>
    </source>
</evidence>
<protein>
    <submittedName>
        <fullName evidence="4">Prephenate dehydrogenase/arogenate dehydrogenase family protein</fullName>
    </submittedName>
</protein>
<dbReference type="PROSITE" id="PS51176">
    <property type="entry name" value="PDH_ADH"/>
    <property type="match status" value="1"/>
</dbReference>
<dbReference type="EMBL" id="CP061282">
    <property type="protein sequence ID" value="QNS09216.1"/>
    <property type="molecule type" value="Genomic_DNA"/>
</dbReference>
<accession>A0A7H1BKG1</accession>
<geneLocation type="plasmid" evidence="4 5">
    <name>unnamed1</name>
</geneLocation>
<keyword evidence="2" id="KW-0560">Oxidoreductase</keyword>
<dbReference type="Gene3D" id="3.40.50.720">
    <property type="entry name" value="NAD(P)-binding Rossmann-like Domain"/>
    <property type="match status" value="1"/>
</dbReference>
<reference evidence="4 5" key="1">
    <citation type="submission" date="2020-09" db="EMBL/GenBank/DDBJ databases">
        <title>A novel species.</title>
        <authorList>
            <person name="Gao J."/>
        </authorList>
    </citation>
    <scope>NUCLEOTIDE SEQUENCE [LARGE SCALE GENOMIC DNA]</scope>
    <source>
        <strain evidence="4 5">CRXT-Y-14</strain>
        <plasmid evidence="4 5">unnamed1</plasmid>
    </source>
</reference>
<dbReference type="PANTHER" id="PTHR21363:SF0">
    <property type="entry name" value="PREPHENATE DEHYDROGENASE [NADP(+)]"/>
    <property type="match status" value="1"/>
</dbReference>
<dbReference type="AlphaFoldDB" id="A0A7H1BKG1"/>
<dbReference type="RefSeq" id="WP_188341871.1">
    <property type="nucleotide sequence ID" value="NZ_CP061282.1"/>
</dbReference>
<dbReference type="SUPFAM" id="SSF51735">
    <property type="entry name" value="NAD(P)-binding Rossmann-fold domains"/>
    <property type="match status" value="1"/>
</dbReference>
<dbReference type="GO" id="GO:0006571">
    <property type="term" value="P:tyrosine biosynthetic process"/>
    <property type="evidence" value="ECO:0007669"/>
    <property type="project" value="InterPro"/>
</dbReference>
<proteinExistence type="inferred from homology"/>
<dbReference type="InterPro" id="IPR046826">
    <property type="entry name" value="PDH_N"/>
</dbReference>
<dbReference type="Pfam" id="PF20463">
    <property type="entry name" value="PDH_C"/>
    <property type="match status" value="1"/>
</dbReference>
<dbReference type="GO" id="GO:0070403">
    <property type="term" value="F:NAD+ binding"/>
    <property type="evidence" value="ECO:0007669"/>
    <property type="project" value="InterPro"/>
</dbReference>
<dbReference type="Pfam" id="PF02153">
    <property type="entry name" value="PDH_N"/>
    <property type="match status" value="1"/>
</dbReference>
<feature type="domain" description="Prephenate/arogenate dehydrogenase" evidence="3">
    <location>
        <begin position="2"/>
        <end position="279"/>
    </location>
</feature>
<dbReference type="InterPro" id="IPR046825">
    <property type="entry name" value="PDH_C"/>
</dbReference>
<dbReference type="InterPro" id="IPR036291">
    <property type="entry name" value="NAD(P)-bd_dom_sf"/>
</dbReference>
<evidence type="ECO:0000313" key="5">
    <source>
        <dbReference type="Proteomes" id="UP000516428"/>
    </source>
</evidence>
<dbReference type="PANTHER" id="PTHR21363">
    <property type="entry name" value="PREPHENATE DEHYDROGENASE"/>
    <property type="match status" value="1"/>
</dbReference>
<dbReference type="KEGG" id="sxn:IAG42_36280"/>
<dbReference type="InterPro" id="IPR008927">
    <property type="entry name" value="6-PGluconate_DH-like_C_sf"/>
</dbReference>
<dbReference type="Proteomes" id="UP000516428">
    <property type="component" value="Plasmid unnamed1"/>
</dbReference>
<keyword evidence="4" id="KW-0614">Plasmid</keyword>
<comment type="similarity">
    <text evidence="1">Belongs to the prephenate/arogenate dehydrogenase family.</text>
</comment>
<dbReference type="GO" id="GO:0004665">
    <property type="term" value="F:prephenate dehydrogenase (NADP+) activity"/>
    <property type="evidence" value="ECO:0007669"/>
    <property type="project" value="InterPro"/>
</dbReference>
<dbReference type="SUPFAM" id="SSF48179">
    <property type="entry name" value="6-phosphogluconate dehydrogenase C-terminal domain-like"/>
    <property type="match status" value="1"/>
</dbReference>